<feature type="region of interest" description="Disordered" evidence="1">
    <location>
        <begin position="166"/>
        <end position="186"/>
    </location>
</feature>
<keyword evidence="3" id="KW-1185">Reference proteome</keyword>
<dbReference type="EMBL" id="KV722366">
    <property type="protein sequence ID" value="OCH92628.1"/>
    <property type="molecule type" value="Genomic_DNA"/>
</dbReference>
<dbReference type="OrthoDB" id="10258327at2759"/>
<sequence length="557" mass="60918">MTEAQAGPSTFQNMSDSQLRQAISQLSAARTQNQANSIPAPQPANPHPAYFNNITRWSTSVTPPPTNGRTNPIRTRSRLTRGSTLATTVQSPATTSSYQPPPPPAAPVPAPVPPPVYEAPSNPPRTPLPSQPQALHSTYASRLRTGATLLMQPILSSSSVVAAAATRSSRRGGVVNYADPGSGDEFPDAGAIESDDSDFIASGGTRSAVRAARVSSRAPVGASVFRAHSATPAPAVPSQAQQHQSTELDQSYLGRIPPARFITPKPIAATKYDHFPPEALEAQAKKPTSLVPIRVEFETDTHRIRDCFVWNLHEDLIKPEAFARTFCADLDLPMNPWAELVANQIRAQLEEHEGVASLDLGADYYMNIDADGENVSGEEVPECRVILSIDVQIAGYHLLDHIEWDLLSPLTPEAFSTKLCAELGLAGEAIPLIAHAVHEELVKHKRDAIEWGVIGGDTREAEDPAADRPRDKSGLSLLKDKTGLGLSWGRAPKDGRGPKSLKSVWRDWAEAEEFRTRFEVLTQEEVERRELERERASRRLRRETSKFQSQATLRRRR</sequence>
<evidence type="ECO:0000256" key="1">
    <source>
        <dbReference type="SAM" id="MobiDB-lite"/>
    </source>
</evidence>
<feature type="compositionally biased region" description="Basic and acidic residues" evidence="1">
    <location>
        <begin position="532"/>
        <end position="545"/>
    </location>
</feature>
<feature type="compositionally biased region" description="Polar residues" evidence="1">
    <location>
        <begin position="7"/>
        <end position="39"/>
    </location>
</feature>
<feature type="compositionally biased region" description="Polar residues" evidence="1">
    <location>
        <begin position="546"/>
        <end position="557"/>
    </location>
</feature>
<feature type="region of interest" description="Disordered" evidence="1">
    <location>
        <begin position="1"/>
        <end position="133"/>
    </location>
</feature>
<protein>
    <submittedName>
        <fullName evidence="2">SNF5-domain-containing protein</fullName>
    </submittedName>
</protein>
<accession>A0A8E2AX06</accession>
<dbReference type="GO" id="GO:0006338">
    <property type="term" value="P:chromatin remodeling"/>
    <property type="evidence" value="ECO:0007669"/>
    <property type="project" value="InterPro"/>
</dbReference>
<evidence type="ECO:0000313" key="3">
    <source>
        <dbReference type="Proteomes" id="UP000250043"/>
    </source>
</evidence>
<reference evidence="2 3" key="1">
    <citation type="submission" date="2016-07" db="EMBL/GenBank/DDBJ databases">
        <title>Draft genome of the white-rot fungus Obba rivulosa 3A-2.</title>
        <authorList>
            <consortium name="DOE Joint Genome Institute"/>
            <person name="Miettinen O."/>
            <person name="Riley R."/>
            <person name="Acob R."/>
            <person name="Barry K."/>
            <person name="Cullen D."/>
            <person name="De Vries R."/>
            <person name="Hainaut M."/>
            <person name="Hatakka A."/>
            <person name="Henrissat B."/>
            <person name="Hilden K."/>
            <person name="Kuo R."/>
            <person name="Labutti K."/>
            <person name="Lipzen A."/>
            <person name="Makela M.R."/>
            <person name="Sandor L."/>
            <person name="Spatafora J.W."/>
            <person name="Grigoriev I.V."/>
            <person name="Hibbett D.S."/>
        </authorList>
    </citation>
    <scope>NUCLEOTIDE SEQUENCE [LARGE SCALE GENOMIC DNA]</scope>
    <source>
        <strain evidence="2 3">3A-2</strain>
    </source>
</reference>
<organism evidence="2 3">
    <name type="scientific">Obba rivulosa</name>
    <dbReference type="NCBI Taxonomy" id="1052685"/>
    <lineage>
        <taxon>Eukaryota</taxon>
        <taxon>Fungi</taxon>
        <taxon>Dikarya</taxon>
        <taxon>Basidiomycota</taxon>
        <taxon>Agaricomycotina</taxon>
        <taxon>Agaricomycetes</taxon>
        <taxon>Polyporales</taxon>
        <taxon>Gelatoporiaceae</taxon>
        <taxon>Obba</taxon>
    </lineage>
</organism>
<evidence type="ECO:0000313" key="2">
    <source>
        <dbReference type="EMBL" id="OCH92628.1"/>
    </source>
</evidence>
<dbReference type="AlphaFoldDB" id="A0A8E2AX06"/>
<dbReference type="InterPro" id="IPR006939">
    <property type="entry name" value="SNF5"/>
</dbReference>
<feature type="compositionally biased region" description="Pro residues" evidence="1">
    <location>
        <begin position="99"/>
        <end position="130"/>
    </location>
</feature>
<feature type="region of interest" description="Disordered" evidence="1">
    <location>
        <begin position="532"/>
        <end position="557"/>
    </location>
</feature>
<dbReference type="Proteomes" id="UP000250043">
    <property type="component" value="Unassembled WGS sequence"/>
</dbReference>
<dbReference type="GO" id="GO:0000228">
    <property type="term" value="C:nuclear chromosome"/>
    <property type="evidence" value="ECO:0007669"/>
    <property type="project" value="InterPro"/>
</dbReference>
<proteinExistence type="predicted"/>
<feature type="compositionally biased region" description="Polar residues" evidence="1">
    <location>
        <begin position="89"/>
        <end position="98"/>
    </location>
</feature>
<name>A0A8E2AX06_9APHY</name>
<dbReference type="Pfam" id="PF04855">
    <property type="entry name" value="SNF5"/>
    <property type="match status" value="1"/>
</dbReference>
<feature type="compositionally biased region" description="Polar residues" evidence="1">
    <location>
        <begin position="52"/>
        <end position="73"/>
    </location>
</feature>
<gene>
    <name evidence="2" type="ORF">OBBRIDRAFT_791077</name>
</gene>